<keyword evidence="5" id="KW-0560">Oxidoreductase</keyword>
<keyword evidence="4" id="KW-0671">Queuosine biosynthesis</keyword>
<evidence type="ECO:0000256" key="1">
    <source>
        <dbReference type="ARBA" id="ARBA00022485"/>
    </source>
</evidence>
<dbReference type="PROSITE" id="PS00198">
    <property type="entry name" value="4FE4S_FER_1"/>
    <property type="match status" value="1"/>
</dbReference>
<keyword evidence="1" id="KW-0004">4Fe-4S</keyword>
<keyword evidence="1" id="KW-0479">Metal-binding</keyword>
<evidence type="ECO:0000256" key="4">
    <source>
        <dbReference type="ARBA" id="ARBA00022785"/>
    </source>
</evidence>
<dbReference type="Pfam" id="PF13484">
    <property type="entry name" value="Fer4_16"/>
    <property type="match status" value="1"/>
</dbReference>
<evidence type="ECO:0000313" key="7">
    <source>
        <dbReference type="EMBL" id="SVB55311.1"/>
    </source>
</evidence>
<evidence type="ECO:0000259" key="6">
    <source>
        <dbReference type="PROSITE" id="PS51379"/>
    </source>
</evidence>
<evidence type="ECO:0000256" key="3">
    <source>
        <dbReference type="ARBA" id="ARBA00022694"/>
    </source>
</evidence>
<evidence type="ECO:0000256" key="2">
    <source>
        <dbReference type="ARBA" id="ARBA00022490"/>
    </source>
</evidence>
<sequence>VEQFLKWLEGRCHGTMDWMEQNAARRVDPQRVLEGVRSVITLAASYDSGDGEQAEPGQGVIARYARYADYHDALGQALGLLTERVQSLAGEGVRSLWYVDTGPILERDLGQRAGLGFIGKHTNLISRRLGNWFFISEILTTAELETDEPERNHCGKCTSCIDACPTGAITAPFQLDARRCISYLTIELKGSIPEEFR</sequence>
<dbReference type="SUPFAM" id="SSF46548">
    <property type="entry name" value="alpha-helical ferredoxin"/>
    <property type="match status" value="1"/>
</dbReference>
<evidence type="ECO:0000256" key="5">
    <source>
        <dbReference type="ARBA" id="ARBA00023002"/>
    </source>
</evidence>
<dbReference type="GO" id="GO:0051539">
    <property type="term" value="F:4 iron, 4 sulfur cluster binding"/>
    <property type="evidence" value="ECO:0007669"/>
    <property type="project" value="UniProtKB-KW"/>
</dbReference>
<feature type="domain" description="4Fe-4S ferredoxin-type" evidence="6">
    <location>
        <begin position="142"/>
        <end position="174"/>
    </location>
</feature>
<dbReference type="InterPro" id="IPR017900">
    <property type="entry name" value="4Fe4S_Fe_S_CS"/>
</dbReference>
<protein>
    <recommendedName>
        <fullName evidence="6">4Fe-4S ferredoxin-type domain-containing protein</fullName>
    </recommendedName>
</protein>
<reference evidence="7" key="1">
    <citation type="submission" date="2018-05" db="EMBL/GenBank/DDBJ databases">
        <authorList>
            <person name="Lanie J.A."/>
            <person name="Ng W.-L."/>
            <person name="Kazmierczak K.M."/>
            <person name="Andrzejewski T.M."/>
            <person name="Davidsen T.M."/>
            <person name="Wayne K.J."/>
            <person name="Tettelin H."/>
            <person name="Glass J.I."/>
            <person name="Rusch D."/>
            <person name="Podicherti R."/>
            <person name="Tsui H.-C.T."/>
            <person name="Winkler M.E."/>
        </authorList>
    </citation>
    <scope>NUCLEOTIDE SEQUENCE</scope>
</reference>
<dbReference type="GO" id="GO:0008616">
    <property type="term" value="P:tRNA queuosine(34) biosynthetic process"/>
    <property type="evidence" value="ECO:0007669"/>
    <property type="project" value="UniProtKB-KW"/>
</dbReference>
<dbReference type="AlphaFoldDB" id="A0A382EZK4"/>
<keyword evidence="3" id="KW-0819">tRNA processing</keyword>
<keyword evidence="1" id="KW-0408">Iron</keyword>
<proteinExistence type="predicted"/>
<name>A0A382EZK4_9ZZZZ</name>
<dbReference type="InterPro" id="IPR013542">
    <property type="entry name" value="QueG_DUF1730"/>
</dbReference>
<gene>
    <name evidence="7" type="ORF">METZ01_LOCUS208165</name>
</gene>
<dbReference type="NCBIfam" id="TIGR00276">
    <property type="entry name" value="tRNA epoxyqueuosine(34) reductase QueG"/>
    <property type="match status" value="1"/>
</dbReference>
<feature type="non-terminal residue" evidence="7">
    <location>
        <position position="197"/>
    </location>
</feature>
<keyword evidence="2" id="KW-0963">Cytoplasm</keyword>
<dbReference type="EMBL" id="UINC01046822">
    <property type="protein sequence ID" value="SVB55311.1"/>
    <property type="molecule type" value="Genomic_DNA"/>
</dbReference>
<dbReference type="Pfam" id="PF08331">
    <property type="entry name" value="QueG_DUF1730"/>
    <property type="match status" value="1"/>
</dbReference>
<dbReference type="PANTHER" id="PTHR30002">
    <property type="entry name" value="EPOXYQUEUOSINE REDUCTASE"/>
    <property type="match status" value="1"/>
</dbReference>
<dbReference type="GO" id="GO:0052693">
    <property type="term" value="F:epoxyqueuosine reductase activity"/>
    <property type="evidence" value="ECO:0007669"/>
    <property type="project" value="TreeGrafter"/>
</dbReference>
<dbReference type="PROSITE" id="PS51379">
    <property type="entry name" value="4FE4S_FER_2"/>
    <property type="match status" value="1"/>
</dbReference>
<dbReference type="InterPro" id="IPR004453">
    <property type="entry name" value="QueG"/>
</dbReference>
<organism evidence="7">
    <name type="scientific">marine metagenome</name>
    <dbReference type="NCBI Taxonomy" id="408172"/>
    <lineage>
        <taxon>unclassified sequences</taxon>
        <taxon>metagenomes</taxon>
        <taxon>ecological metagenomes</taxon>
    </lineage>
</organism>
<accession>A0A382EZK4</accession>
<dbReference type="InterPro" id="IPR017896">
    <property type="entry name" value="4Fe4S_Fe-S-bd"/>
</dbReference>
<feature type="non-terminal residue" evidence="7">
    <location>
        <position position="1"/>
    </location>
</feature>
<keyword evidence="1" id="KW-0411">Iron-sulfur</keyword>
<dbReference type="PANTHER" id="PTHR30002:SF4">
    <property type="entry name" value="EPOXYQUEUOSINE REDUCTASE"/>
    <property type="match status" value="1"/>
</dbReference>